<evidence type="ECO:0000313" key="3">
    <source>
        <dbReference type="Proteomes" id="UP001221757"/>
    </source>
</evidence>
<keyword evidence="3" id="KW-1185">Reference proteome</keyword>
<feature type="compositionally biased region" description="Polar residues" evidence="1">
    <location>
        <begin position="631"/>
        <end position="641"/>
    </location>
</feature>
<sequence length="719" mass="77119">MLARLFFIAVADPILLDPLPDLVPSRAHLQEKKPVSASFIDNEALKSDPYDGVDNASDGDNASVATSTINFDDDDDPLQPVTPSPLYKARQSVDSGRVNQSAAHHRALSRKPAGVSSHIVDDVIDIDSLDEDLEAMDQDDSIFRKPAGIKSIALPAPLATRSAAKLVASASQITSAVALPSPPAPDVFEPPSIFPSFDGGSPVMNDQMAAAMGAWMKQYADAQAKAAGRLPTSSPSSSIRKSTPRVDFDQVELDKAIEASLDSPLALKPAVTPRKSKGKAKEVPDCNSSDWDPPYAGEAFLVDAGDSKRGVPTSPVQSVSGKTRSKASVANWTAKELTSGGSKPLPSSNAIVTDFMQKVPKPPVTASAGKSPAGKPLTMAQSLRVARGELPDLDDDQDFDGTSSPPPDPNEQSTVFLEDLETYKAHYDPNAKCGVFDLELQDPAMRSSYLGLDPVPGGRRILPAYDRNRVAGDDTIDYTTGGCVQFSSWYNQSPKMLAENSMGAMLFKQSEPNFINLSRVSPLRISSNVSPGTSATKRLQVDGRIAVCLTCICVTESYLSVARRIGVKSERLRKWISGVPHDYDWERLEALISLAFGEQIMYGQITDKAVSFQSMISPMGEKPSDGPSKKTAPSSMFSTRSPSKHAPSPGVLNARSKTLLAFDDHVPVYDARKIVVNFDADLDRHGKVLPLFPGEVPVGSFAVVGHTCSPYYAVINTKE</sequence>
<evidence type="ECO:0000256" key="1">
    <source>
        <dbReference type="SAM" id="MobiDB-lite"/>
    </source>
</evidence>
<feature type="region of interest" description="Disordered" evidence="1">
    <location>
        <begin position="616"/>
        <end position="649"/>
    </location>
</feature>
<feature type="region of interest" description="Disordered" evidence="1">
    <location>
        <begin position="391"/>
        <end position="413"/>
    </location>
</feature>
<dbReference type="Proteomes" id="UP001221757">
    <property type="component" value="Unassembled WGS sequence"/>
</dbReference>
<evidence type="ECO:0000313" key="2">
    <source>
        <dbReference type="EMBL" id="KAJ7710925.1"/>
    </source>
</evidence>
<name>A0AAD7H3F9_MYCRO</name>
<feature type="compositionally biased region" description="Polar residues" evidence="1">
    <location>
        <begin position="58"/>
        <end position="70"/>
    </location>
</feature>
<accession>A0AAD7H3F9</accession>
<proteinExistence type="predicted"/>
<organism evidence="2 3">
    <name type="scientific">Mycena rosella</name>
    <name type="common">Pink bonnet</name>
    <name type="synonym">Agaricus rosellus</name>
    <dbReference type="NCBI Taxonomy" id="1033263"/>
    <lineage>
        <taxon>Eukaryota</taxon>
        <taxon>Fungi</taxon>
        <taxon>Dikarya</taxon>
        <taxon>Basidiomycota</taxon>
        <taxon>Agaricomycotina</taxon>
        <taxon>Agaricomycetes</taxon>
        <taxon>Agaricomycetidae</taxon>
        <taxon>Agaricales</taxon>
        <taxon>Marasmiineae</taxon>
        <taxon>Mycenaceae</taxon>
        <taxon>Mycena</taxon>
    </lineage>
</organism>
<feature type="compositionally biased region" description="Polar residues" evidence="1">
    <location>
        <begin position="92"/>
        <end position="102"/>
    </location>
</feature>
<protein>
    <submittedName>
        <fullName evidence="2">Uncharacterized protein</fullName>
    </submittedName>
</protein>
<feature type="region of interest" description="Disordered" evidence="1">
    <location>
        <begin position="50"/>
        <end position="113"/>
    </location>
</feature>
<gene>
    <name evidence="2" type="ORF">B0H17DRAFT_1124002</name>
</gene>
<dbReference type="EMBL" id="JARKIE010000001">
    <property type="protein sequence ID" value="KAJ7710925.1"/>
    <property type="molecule type" value="Genomic_DNA"/>
</dbReference>
<dbReference type="AlphaFoldDB" id="A0AAD7H3F9"/>
<reference evidence="2" key="1">
    <citation type="submission" date="2023-03" db="EMBL/GenBank/DDBJ databases">
        <title>Massive genome expansion in bonnet fungi (Mycena s.s.) driven by repeated elements and novel gene families across ecological guilds.</title>
        <authorList>
            <consortium name="Lawrence Berkeley National Laboratory"/>
            <person name="Harder C.B."/>
            <person name="Miyauchi S."/>
            <person name="Viragh M."/>
            <person name="Kuo A."/>
            <person name="Thoen E."/>
            <person name="Andreopoulos B."/>
            <person name="Lu D."/>
            <person name="Skrede I."/>
            <person name="Drula E."/>
            <person name="Henrissat B."/>
            <person name="Morin E."/>
            <person name="Kohler A."/>
            <person name="Barry K."/>
            <person name="LaButti K."/>
            <person name="Morin E."/>
            <person name="Salamov A."/>
            <person name="Lipzen A."/>
            <person name="Mereny Z."/>
            <person name="Hegedus B."/>
            <person name="Baldrian P."/>
            <person name="Stursova M."/>
            <person name="Weitz H."/>
            <person name="Taylor A."/>
            <person name="Grigoriev I.V."/>
            <person name="Nagy L.G."/>
            <person name="Martin F."/>
            <person name="Kauserud H."/>
        </authorList>
    </citation>
    <scope>NUCLEOTIDE SEQUENCE</scope>
    <source>
        <strain evidence="2">CBHHK067</strain>
    </source>
</reference>
<comment type="caution">
    <text evidence="2">The sequence shown here is derived from an EMBL/GenBank/DDBJ whole genome shotgun (WGS) entry which is preliminary data.</text>
</comment>